<keyword evidence="2" id="KW-0489">Methyltransferase</keyword>
<evidence type="ECO:0000313" key="5">
    <source>
        <dbReference type="EMBL" id="CAI4020260.1"/>
    </source>
</evidence>
<evidence type="ECO:0000313" key="6">
    <source>
        <dbReference type="EMBL" id="CAL1173635.1"/>
    </source>
</evidence>
<sequence>MRKEDLRRRSHAAEVGHVPVQESESVDAVLGTMMGTLAEGLYVDGTFGRGGHSRSVLARLAPTGRLRAFDVDPRAIEVARALEEEDPRFKIFHRPFGEMEEALQGEEVDGVLMDLGVSNNQAEDDLRISDDTPLDLRLNPSHGVPAADWLQEVSVEELAWVIYTYGEDDPVISDRIAERVLRHQRQRGRSYRSTGELAEVIKAVKRWSFPLDGPRPGKYMNQVNPAKKTLNGIRVFLNRELQQLEEGLVGAMNLLKMGGRCAVLTFSPPERRVVHEFFRNHEDAPAEDVRELSPQRLVELYPLAATRCTFSVKRRSTPRTAGGSEFAMRPRARSSALLVLQKCPRTCPMSDGSDALVVPPVADATKRFREPLAPRLRGA</sequence>
<evidence type="ECO:0000256" key="1">
    <source>
        <dbReference type="ARBA" id="ARBA00010396"/>
    </source>
</evidence>
<protein>
    <submittedName>
        <fullName evidence="7">S-adenosyl-methyltransferase MraW</fullName>
    </submittedName>
</protein>
<evidence type="ECO:0000313" key="7">
    <source>
        <dbReference type="EMBL" id="CAL4807572.1"/>
    </source>
</evidence>
<dbReference type="SUPFAM" id="SSF53335">
    <property type="entry name" value="S-adenosyl-L-methionine-dependent methyltransferases"/>
    <property type="match status" value="1"/>
</dbReference>
<dbReference type="Gene3D" id="3.40.50.150">
    <property type="entry name" value="Vaccinia Virus protein VP39"/>
    <property type="match status" value="1"/>
</dbReference>
<accession>A0A9P1M6D2</accession>
<comment type="caution">
    <text evidence="5">The sequence shown here is derived from an EMBL/GenBank/DDBJ whole genome shotgun (WGS) entry which is preliminary data.</text>
</comment>
<dbReference type="Gene3D" id="1.10.150.170">
    <property type="entry name" value="Putative methyltransferase TM0872, insert domain"/>
    <property type="match status" value="1"/>
</dbReference>
<dbReference type="EMBL" id="CAMXCT030006799">
    <property type="protein sequence ID" value="CAL4807572.1"/>
    <property type="molecule type" value="Genomic_DNA"/>
</dbReference>
<name>A0A9P1M6D2_9DINO</name>
<comment type="similarity">
    <text evidence="1">Belongs to the methyltransferase superfamily. RsmH family.</text>
</comment>
<dbReference type="InterPro" id="IPR029063">
    <property type="entry name" value="SAM-dependent_MTases_sf"/>
</dbReference>
<dbReference type="InterPro" id="IPR023397">
    <property type="entry name" value="SAM-dep_MeTrfase_MraW_recog"/>
</dbReference>
<dbReference type="PANTHER" id="PTHR11265:SF0">
    <property type="entry name" value="12S RRNA N4-METHYLCYTIDINE METHYLTRANSFERASE"/>
    <property type="match status" value="1"/>
</dbReference>
<keyword evidence="8" id="KW-1185">Reference proteome</keyword>
<dbReference type="EMBL" id="CAMXCT020006799">
    <property type="protein sequence ID" value="CAL1173635.1"/>
    <property type="molecule type" value="Genomic_DNA"/>
</dbReference>
<dbReference type="OrthoDB" id="439808at2759"/>
<proteinExistence type="inferred from homology"/>
<organism evidence="5">
    <name type="scientific">Cladocopium goreaui</name>
    <dbReference type="NCBI Taxonomy" id="2562237"/>
    <lineage>
        <taxon>Eukaryota</taxon>
        <taxon>Sar</taxon>
        <taxon>Alveolata</taxon>
        <taxon>Dinophyceae</taxon>
        <taxon>Suessiales</taxon>
        <taxon>Symbiodiniaceae</taxon>
        <taxon>Cladocopium</taxon>
    </lineage>
</organism>
<dbReference type="AlphaFoldDB" id="A0A9P1M6D2"/>
<gene>
    <name evidence="5" type="ORF">C1SCF055_LOCUS44696</name>
</gene>
<dbReference type="PANTHER" id="PTHR11265">
    <property type="entry name" value="S-ADENOSYL-METHYLTRANSFERASE MRAW"/>
    <property type="match status" value="1"/>
</dbReference>
<dbReference type="GO" id="GO:0005737">
    <property type="term" value="C:cytoplasm"/>
    <property type="evidence" value="ECO:0007669"/>
    <property type="project" value="TreeGrafter"/>
</dbReference>
<reference evidence="5" key="1">
    <citation type="submission" date="2022-10" db="EMBL/GenBank/DDBJ databases">
        <authorList>
            <person name="Chen Y."/>
            <person name="Dougan E. K."/>
            <person name="Chan C."/>
            <person name="Rhodes N."/>
            <person name="Thang M."/>
        </authorList>
    </citation>
    <scope>NUCLEOTIDE SEQUENCE</scope>
</reference>
<dbReference type="EMBL" id="CAMXCT010006799">
    <property type="protein sequence ID" value="CAI4020260.1"/>
    <property type="molecule type" value="Genomic_DNA"/>
</dbReference>
<evidence type="ECO:0000256" key="2">
    <source>
        <dbReference type="ARBA" id="ARBA00022603"/>
    </source>
</evidence>
<dbReference type="SUPFAM" id="SSF81799">
    <property type="entry name" value="Putative methyltransferase TM0872, insert domain"/>
    <property type="match status" value="1"/>
</dbReference>
<keyword evidence="3" id="KW-0808">Transferase</keyword>
<dbReference type="HAMAP" id="MF_01007">
    <property type="entry name" value="16SrRNA_methyltr_H"/>
    <property type="match status" value="1"/>
</dbReference>
<dbReference type="NCBIfam" id="TIGR00006">
    <property type="entry name" value="16S rRNA (cytosine(1402)-N(4))-methyltransferase RsmH"/>
    <property type="match status" value="1"/>
</dbReference>
<dbReference type="Proteomes" id="UP001152797">
    <property type="component" value="Unassembled WGS sequence"/>
</dbReference>
<evidence type="ECO:0000256" key="4">
    <source>
        <dbReference type="ARBA" id="ARBA00022691"/>
    </source>
</evidence>
<dbReference type="GO" id="GO:0070475">
    <property type="term" value="P:rRNA base methylation"/>
    <property type="evidence" value="ECO:0007669"/>
    <property type="project" value="TreeGrafter"/>
</dbReference>
<keyword evidence="4" id="KW-0949">S-adenosyl-L-methionine</keyword>
<dbReference type="Pfam" id="PF01795">
    <property type="entry name" value="Methyltransf_5"/>
    <property type="match status" value="1"/>
</dbReference>
<dbReference type="GO" id="GO:0071424">
    <property type="term" value="F:rRNA (cytosine-N4-)-methyltransferase activity"/>
    <property type="evidence" value="ECO:0007669"/>
    <property type="project" value="TreeGrafter"/>
</dbReference>
<evidence type="ECO:0000256" key="3">
    <source>
        <dbReference type="ARBA" id="ARBA00022679"/>
    </source>
</evidence>
<evidence type="ECO:0000313" key="8">
    <source>
        <dbReference type="Proteomes" id="UP001152797"/>
    </source>
</evidence>
<reference evidence="6" key="2">
    <citation type="submission" date="2024-04" db="EMBL/GenBank/DDBJ databases">
        <authorList>
            <person name="Chen Y."/>
            <person name="Shah S."/>
            <person name="Dougan E. K."/>
            <person name="Thang M."/>
            <person name="Chan C."/>
        </authorList>
    </citation>
    <scope>NUCLEOTIDE SEQUENCE [LARGE SCALE GENOMIC DNA]</scope>
</reference>
<dbReference type="InterPro" id="IPR002903">
    <property type="entry name" value="RsmH"/>
</dbReference>